<feature type="signal peptide" evidence="4">
    <location>
        <begin position="1"/>
        <end position="34"/>
    </location>
</feature>
<dbReference type="GO" id="GO:0098046">
    <property type="term" value="C:type V protein secretion system complex"/>
    <property type="evidence" value="ECO:0007669"/>
    <property type="project" value="TreeGrafter"/>
</dbReference>
<evidence type="ECO:0000256" key="3">
    <source>
        <dbReference type="ARBA" id="ARBA00023237"/>
    </source>
</evidence>
<reference evidence="7 8" key="1">
    <citation type="submission" date="2018-10" db="EMBL/GenBank/DDBJ databases">
        <title>Robbsia sp. DHC34, isolated from soil.</title>
        <authorList>
            <person name="Gao Z.-H."/>
            <person name="Qiu L.-H."/>
        </authorList>
    </citation>
    <scope>NUCLEOTIDE SEQUENCE [LARGE SCALE GENOMIC DNA]</scope>
    <source>
        <strain evidence="7 8">DHC34</strain>
    </source>
</reference>
<dbReference type="Gene3D" id="2.40.160.50">
    <property type="entry name" value="membrane protein fhac: a member of the omp85/tpsb transporter family"/>
    <property type="match status" value="1"/>
</dbReference>
<keyword evidence="4" id="KW-0732">Signal</keyword>
<dbReference type="InterPro" id="IPR051544">
    <property type="entry name" value="TPS_OM_transporter"/>
</dbReference>
<evidence type="ECO:0000313" key="8">
    <source>
        <dbReference type="Proteomes" id="UP000270342"/>
    </source>
</evidence>
<name>A0A494XHY5_9BURK</name>
<accession>A0A494XHY5</accession>
<dbReference type="PANTHER" id="PTHR34597">
    <property type="entry name" value="SLR1661 PROTEIN"/>
    <property type="match status" value="1"/>
</dbReference>
<dbReference type="EMBL" id="RBZU01000009">
    <property type="protein sequence ID" value="RKP50375.1"/>
    <property type="molecule type" value="Genomic_DNA"/>
</dbReference>
<keyword evidence="1" id="KW-1134">Transmembrane beta strand</keyword>
<evidence type="ECO:0000313" key="7">
    <source>
        <dbReference type="EMBL" id="RKP50375.1"/>
    </source>
</evidence>
<dbReference type="Proteomes" id="UP000270342">
    <property type="component" value="Unassembled WGS sequence"/>
</dbReference>
<evidence type="ECO:0000256" key="1">
    <source>
        <dbReference type="ARBA" id="ARBA00022452"/>
    </source>
</evidence>
<dbReference type="Gene3D" id="3.10.20.310">
    <property type="entry name" value="membrane protein fhac"/>
    <property type="match status" value="1"/>
</dbReference>
<dbReference type="InterPro" id="IPR005565">
    <property type="entry name" value="Hemolysn_activator_HlyB_C"/>
</dbReference>
<keyword evidence="8" id="KW-1185">Reference proteome</keyword>
<dbReference type="Pfam" id="PF08479">
    <property type="entry name" value="POTRA_2"/>
    <property type="match status" value="1"/>
</dbReference>
<feature type="domain" description="Polypeptide-transport-associated ShlB-type" evidence="6">
    <location>
        <begin position="81"/>
        <end position="155"/>
    </location>
</feature>
<feature type="domain" description="Haemolysin activator HlyB C-terminal" evidence="5">
    <location>
        <begin position="341"/>
        <end position="535"/>
    </location>
</feature>
<evidence type="ECO:0000259" key="5">
    <source>
        <dbReference type="Pfam" id="PF03865"/>
    </source>
</evidence>
<dbReference type="GO" id="GO:0046819">
    <property type="term" value="P:protein secretion by the type V secretion system"/>
    <property type="evidence" value="ECO:0007669"/>
    <property type="project" value="TreeGrafter"/>
</dbReference>
<protein>
    <submittedName>
        <fullName evidence="7">ShlB/FhaC/HecB family hemolysin secretion/activation protein</fullName>
    </submittedName>
</protein>
<evidence type="ECO:0000256" key="2">
    <source>
        <dbReference type="ARBA" id="ARBA00022692"/>
    </source>
</evidence>
<dbReference type="AlphaFoldDB" id="A0A494XHY5"/>
<dbReference type="PANTHER" id="PTHR34597:SF6">
    <property type="entry name" value="BLR6126 PROTEIN"/>
    <property type="match status" value="1"/>
</dbReference>
<keyword evidence="2" id="KW-0812">Transmembrane</keyword>
<comment type="caution">
    <text evidence="7">The sequence shown here is derived from an EMBL/GenBank/DDBJ whole genome shotgun (WGS) entry which is preliminary data.</text>
</comment>
<dbReference type="InterPro" id="IPR013686">
    <property type="entry name" value="Polypept-transport_assoc_ShlB"/>
</dbReference>
<evidence type="ECO:0000256" key="4">
    <source>
        <dbReference type="SAM" id="SignalP"/>
    </source>
</evidence>
<proteinExistence type="predicted"/>
<organism evidence="7 8">
    <name type="scientific">Pararobbsia silviterrae</name>
    <dbReference type="NCBI Taxonomy" id="1792498"/>
    <lineage>
        <taxon>Bacteria</taxon>
        <taxon>Pseudomonadati</taxon>
        <taxon>Pseudomonadota</taxon>
        <taxon>Betaproteobacteria</taxon>
        <taxon>Burkholderiales</taxon>
        <taxon>Burkholderiaceae</taxon>
        <taxon>Pararobbsia</taxon>
    </lineage>
</organism>
<keyword evidence="3" id="KW-0998">Cell outer membrane</keyword>
<evidence type="ECO:0000259" key="6">
    <source>
        <dbReference type="Pfam" id="PF08479"/>
    </source>
</evidence>
<dbReference type="OrthoDB" id="5753546at2"/>
<keyword evidence="1" id="KW-0472">Membrane</keyword>
<sequence length="574" mass="60755">MPAPCAAPFTAPVITAIVAAIGIALLGMPHAAFAQAARAPVGGNPIQTLPQVNAPPPAPSVTVQVEKPNAPLEQLLARTLTPTKVQIEGVKALPFDEVAQRFAPRVGKETTVGELIEIANGVTRLYQERGYALSFAFIPAQDFANGVVRVTVVEGYVSKVQISGDAGNAEAKIRAIASRIEADRPLRRSTFERYINVLGLMQGVKIAANVPPPTTTDGGTTLELKVERKRFDFNIGTDFNHPGVQALATAVENGVLGFGEQLSVSALFPPGPDDVTYFAANFSAPLGTDGLVGKLNASHYRGEPVDNPGLPSSVGRTVTQDKFGGAIAYPFILSNTRSLVGQLSAYATHDEDRYTNGTTGAELGLRSNVRVLSPELDFADTSNDRSLKASLSISKAFNVLGASKDAYSNVAGAAPNNQVDIAFFKTNASYTQTNAWPLGLGTTFSIAGQYSGDSLPTSEQITFGAQRFGLGYQAGEAAGDSGWGASIELNRAFSLGYTYFKTVQPYLEFDTARVYLHSGPTYPSHLASIAIGARFGDLKHYALDLAVGRAVADAPIESASRSPRINANFSYNFQ</sequence>
<gene>
    <name evidence="7" type="ORF">D7S86_19220</name>
</gene>
<dbReference type="Pfam" id="PF03865">
    <property type="entry name" value="ShlB"/>
    <property type="match status" value="1"/>
</dbReference>
<dbReference type="GO" id="GO:0008320">
    <property type="term" value="F:protein transmembrane transporter activity"/>
    <property type="evidence" value="ECO:0007669"/>
    <property type="project" value="TreeGrafter"/>
</dbReference>
<feature type="chain" id="PRO_5019820274" evidence="4">
    <location>
        <begin position="35"/>
        <end position="574"/>
    </location>
</feature>